<name>A0A5J4K9L0_9CHLR</name>
<protein>
    <submittedName>
        <fullName evidence="1">Uncharacterized protein</fullName>
    </submittedName>
</protein>
<comment type="caution">
    <text evidence="1">The sequence shown here is derived from an EMBL/GenBank/DDBJ whole genome shotgun (WGS) entry which is preliminary data.</text>
</comment>
<accession>A0A5J4K9L0</accession>
<proteinExistence type="predicted"/>
<keyword evidence="2" id="KW-1185">Reference proteome</keyword>
<evidence type="ECO:0000313" key="1">
    <source>
        <dbReference type="EMBL" id="GER85284.1"/>
    </source>
</evidence>
<dbReference type="EMBL" id="BKZV01000007">
    <property type="protein sequence ID" value="GER85284.1"/>
    <property type="molecule type" value="Genomic_DNA"/>
</dbReference>
<dbReference type="AlphaFoldDB" id="A0A5J4K9L0"/>
<organism evidence="1 2">
    <name type="scientific">Thermogemmatispora aurantia</name>
    <dbReference type="NCBI Taxonomy" id="2045279"/>
    <lineage>
        <taxon>Bacteria</taxon>
        <taxon>Bacillati</taxon>
        <taxon>Chloroflexota</taxon>
        <taxon>Ktedonobacteria</taxon>
        <taxon>Thermogemmatisporales</taxon>
        <taxon>Thermogemmatisporaceae</taxon>
        <taxon>Thermogemmatispora</taxon>
    </lineage>
</organism>
<evidence type="ECO:0000313" key="2">
    <source>
        <dbReference type="Proteomes" id="UP000334820"/>
    </source>
</evidence>
<sequence>MRVEQSGQARAEQSHRYSKLQESFLSSHGFSLLTFLASSLGWEDPGKDTRQPTNRVLSVARADLDRAM</sequence>
<dbReference type="Proteomes" id="UP000334820">
    <property type="component" value="Unassembled WGS sequence"/>
</dbReference>
<reference evidence="1 2" key="1">
    <citation type="journal article" date="2019" name="Int. J. Syst. Evol. Microbiol.">
        <title>Thermogemmatispora aurantia sp. nov. and Thermogemmatispora argillosa sp. nov., within the class Ktedonobacteria, and emended description of the genus Thermogemmatispora.</title>
        <authorList>
            <person name="Zheng Y."/>
            <person name="Wang C.M."/>
            <person name="Sakai Y."/>
            <person name="Abe K."/>
            <person name="Yokota A."/>
            <person name="Yabe S."/>
        </authorList>
    </citation>
    <scope>NUCLEOTIDE SEQUENCE [LARGE SCALE GENOMIC DNA]</scope>
    <source>
        <strain evidence="1 2">A1-2</strain>
    </source>
</reference>
<gene>
    <name evidence="1" type="ORF">KTAU_39190</name>
</gene>